<protein>
    <submittedName>
        <fullName evidence="2">Uncharacterized protein</fullName>
    </submittedName>
</protein>
<evidence type="ECO:0000313" key="3">
    <source>
        <dbReference type="Proteomes" id="UP001630127"/>
    </source>
</evidence>
<feature type="region of interest" description="Disordered" evidence="1">
    <location>
        <begin position="1"/>
        <end position="126"/>
    </location>
</feature>
<dbReference type="Proteomes" id="UP001630127">
    <property type="component" value="Unassembled WGS sequence"/>
</dbReference>
<feature type="compositionally biased region" description="Polar residues" evidence="1">
    <location>
        <begin position="77"/>
        <end position="91"/>
    </location>
</feature>
<keyword evidence="3" id="KW-1185">Reference proteome</keyword>
<gene>
    <name evidence="2" type="ORF">ACH5RR_013586</name>
</gene>
<proteinExistence type="predicted"/>
<feature type="compositionally biased region" description="Basic and acidic residues" evidence="1">
    <location>
        <begin position="107"/>
        <end position="126"/>
    </location>
</feature>
<reference evidence="2 3" key="1">
    <citation type="submission" date="2024-11" db="EMBL/GenBank/DDBJ databases">
        <title>A near-complete genome assembly of Cinchona calisaya.</title>
        <authorList>
            <person name="Lian D.C."/>
            <person name="Zhao X.W."/>
            <person name="Wei L."/>
        </authorList>
    </citation>
    <scope>NUCLEOTIDE SEQUENCE [LARGE SCALE GENOMIC DNA]</scope>
    <source>
        <tissue evidence="2">Nenye</tissue>
    </source>
</reference>
<organism evidence="2 3">
    <name type="scientific">Cinchona calisaya</name>
    <dbReference type="NCBI Taxonomy" id="153742"/>
    <lineage>
        <taxon>Eukaryota</taxon>
        <taxon>Viridiplantae</taxon>
        <taxon>Streptophyta</taxon>
        <taxon>Embryophyta</taxon>
        <taxon>Tracheophyta</taxon>
        <taxon>Spermatophyta</taxon>
        <taxon>Magnoliopsida</taxon>
        <taxon>eudicotyledons</taxon>
        <taxon>Gunneridae</taxon>
        <taxon>Pentapetalae</taxon>
        <taxon>asterids</taxon>
        <taxon>lamiids</taxon>
        <taxon>Gentianales</taxon>
        <taxon>Rubiaceae</taxon>
        <taxon>Cinchonoideae</taxon>
        <taxon>Cinchoneae</taxon>
        <taxon>Cinchona</taxon>
    </lineage>
</organism>
<evidence type="ECO:0000256" key="1">
    <source>
        <dbReference type="SAM" id="MobiDB-lite"/>
    </source>
</evidence>
<sequence>MGWRGKGAEARENGGRGPEMRENGGKEGGSRGGAWQGRERRCRGKVEASERGGEEMDRGAEERGKREIHQRKANPAASVSKNMSRVSNPPSCRNFAPTCRIRHIPHRPGDGVLREYANTKEEPGAR</sequence>
<feature type="compositionally biased region" description="Basic and acidic residues" evidence="1">
    <location>
        <begin position="44"/>
        <end position="67"/>
    </location>
</feature>
<feature type="compositionally biased region" description="Basic and acidic residues" evidence="1">
    <location>
        <begin position="1"/>
        <end position="29"/>
    </location>
</feature>
<evidence type="ECO:0000313" key="2">
    <source>
        <dbReference type="EMBL" id="KAL3525214.1"/>
    </source>
</evidence>
<accession>A0ABD3A1U7</accession>
<comment type="caution">
    <text evidence="2">The sequence shown here is derived from an EMBL/GenBank/DDBJ whole genome shotgun (WGS) entry which is preliminary data.</text>
</comment>
<name>A0ABD3A1U7_9GENT</name>
<dbReference type="AlphaFoldDB" id="A0ABD3A1U7"/>
<dbReference type="EMBL" id="JBJUIK010000006">
    <property type="protein sequence ID" value="KAL3525214.1"/>
    <property type="molecule type" value="Genomic_DNA"/>
</dbReference>